<dbReference type="AlphaFoldDB" id="A0A143GBE9"/>
<dbReference type="Proteomes" id="UP001224477">
    <property type="component" value="Unassembled WGS sequence"/>
</dbReference>
<feature type="region of interest" description="Disordered" evidence="1">
    <location>
        <begin position="48"/>
        <end position="91"/>
    </location>
</feature>
<evidence type="ECO:0000256" key="2">
    <source>
        <dbReference type="SAM" id="SignalP"/>
    </source>
</evidence>
<reference evidence="4 5" key="1">
    <citation type="submission" date="2020-04" db="EMBL/GenBank/DDBJ databases">
        <title>Molecular characterization of pseudomonads from Agaricus bisporus reveal novel blotch 2 pathogens in Western Europe.</title>
        <authorList>
            <person name="Taparia T."/>
            <person name="Krijger M."/>
            <person name="Haynes E."/>
            <person name="Elpinstone J.G."/>
            <person name="Noble R."/>
            <person name="Van Der Wolf J."/>
        </authorList>
    </citation>
    <scope>NUCLEOTIDE SEQUENCE [LARGE SCALE GENOMIC DNA]</scope>
    <source>
        <strain evidence="4 5">IPO3753</strain>
    </source>
</reference>
<dbReference type="OrthoDB" id="7032961at2"/>
<evidence type="ECO:0000313" key="5">
    <source>
        <dbReference type="Proteomes" id="UP000546584"/>
    </source>
</evidence>
<dbReference type="EMBL" id="JACAQR010000017">
    <property type="protein sequence ID" value="NWD42964.1"/>
    <property type="molecule type" value="Genomic_DNA"/>
</dbReference>
<feature type="compositionally biased region" description="Acidic residues" evidence="1">
    <location>
        <begin position="67"/>
        <end position="91"/>
    </location>
</feature>
<keyword evidence="2" id="KW-0732">Signal</keyword>
<protein>
    <submittedName>
        <fullName evidence="4">Uncharacterized protein</fullName>
    </submittedName>
</protein>
<dbReference type="Proteomes" id="UP000546584">
    <property type="component" value="Unassembled WGS sequence"/>
</dbReference>
<comment type="caution">
    <text evidence="4">The sequence shown here is derived from an EMBL/GenBank/DDBJ whole genome shotgun (WGS) entry which is preliminary data.</text>
</comment>
<dbReference type="EMBL" id="JAVGXC010000009">
    <property type="protein sequence ID" value="MDR0189512.1"/>
    <property type="molecule type" value="Genomic_DNA"/>
</dbReference>
<accession>A0A1H2HM89</accession>
<evidence type="ECO:0000313" key="3">
    <source>
        <dbReference type="EMBL" id="MDR0189512.1"/>
    </source>
</evidence>
<feature type="signal peptide" evidence="2">
    <location>
        <begin position="1"/>
        <end position="26"/>
    </location>
</feature>
<evidence type="ECO:0000256" key="1">
    <source>
        <dbReference type="SAM" id="MobiDB-lite"/>
    </source>
</evidence>
<evidence type="ECO:0000313" key="6">
    <source>
        <dbReference type="Proteomes" id="UP001224477"/>
    </source>
</evidence>
<dbReference type="GeneID" id="93514778"/>
<proteinExistence type="predicted"/>
<sequence length="91" mass="9536">MSIFQRVVLLLKVLVMLSLGMSSAWATTAVQSHGTGFVAVKTVQAGGLQLAKSESEPGDENQGGSKDDDDAENPDNDGEDSDTYNDGDSDT</sequence>
<feature type="chain" id="PRO_5007508866" evidence="2">
    <location>
        <begin position="27"/>
        <end position="91"/>
    </location>
</feature>
<name>A0A143GBE9_9PSED</name>
<reference evidence="3 6" key="2">
    <citation type="journal article" date="2023" name="Microbiol. Resour. Announc.">
        <title>Whole-genome sequence of Pseudomonas yamanorum OLsAu1 isolated from the edible ectomycorrhizal mushroom Lactarius sp. section Deliciosi.</title>
        <authorList>
            <person name="Ramirez-Mendoza R."/>
            <person name="Angeles-Argaiz R.E."/>
            <person name="Hernandez-Oaxaca D."/>
            <person name="Aguirre-Beltran L."/>
            <person name="Almaraz-Suarez J."/>
            <person name="Perez-Moreno J."/>
        </authorList>
    </citation>
    <scope>NUCLEOTIDE SEQUENCE [LARGE SCALE GENOMIC DNA]</scope>
    <source>
        <strain evidence="3 6">OLsAu1</strain>
    </source>
</reference>
<organism evidence="4 5">
    <name type="scientific">Pseudomonas yamanorum</name>
    <dbReference type="NCBI Taxonomy" id="515393"/>
    <lineage>
        <taxon>Bacteria</taxon>
        <taxon>Pseudomonadati</taxon>
        <taxon>Pseudomonadota</taxon>
        <taxon>Gammaproteobacteria</taxon>
        <taxon>Pseudomonadales</taxon>
        <taxon>Pseudomonadaceae</taxon>
        <taxon>Pseudomonas</taxon>
    </lineage>
</organism>
<gene>
    <name evidence="4" type="ORF">HX826_13915</name>
    <name evidence="3" type="ORF">RCO22_11235</name>
</gene>
<keyword evidence="6" id="KW-1185">Reference proteome</keyword>
<evidence type="ECO:0000313" key="4">
    <source>
        <dbReference type="EMBL" id="NWD42964.1"/>
    </source>
</evidence>
<accession>A0A143GBE9</accession>
<dbReference type="RefSeq" id="WP_063027094.1">
    <property type="nucleotide sequence ID" value="NZ_CP012400.2"/>
</dbReference>
<dbReference type="KEGG" id="pym:AK972_0668"/>